<dbReference type="CDD" id="cd19086">
    <property type="entry name" value="AKR_AKR11C1"/>
    <property type="match status" value="1"/>
</dbReference>
<dbReference type="OrthoDB" id="9773828at2"/>
<sequence length="343" mass="38853">MKYRKFPGTDSLVSEVGFGVWTVATKWWGVTDRQDGKRLLRSAYEDYGMTFFDTADVYGDGYGEEVLAETLGDVRDKLFIATKFGYDTSHQPGERRGHSELPQNWSKAHIINACEQSLRRLETDTIDYYQLHNPRMEAVLSDEVMEALEQLKDEGKIRYYGAALGPDLGWKQESLAAWDKGYEAIQIINNIVEQEPARELLRTAKAEKKTLIVRIPHASGLLDGTYDPNQHFSKADHRAHRPVAWMKAGNEVVHEMKEMGLFDDGRRTLGQTAIQFSLYHPTVLAVLPNITNADNLKEFAQAADVSPLTKEEFELLDALWCNGYGERLQQPLSDSISKPAPVR</sequence>
<dbReference type="Gene3D" id="3.20.20.100">
    <property type="entry name" value="NADP-dependent oxidoreductase domain"/>
    <property type="match status" value="1"/>
</dbReference>
<dbReference type="InterPro" id="IPR036812">
    <property type="entry name" value="NAD(P)_OxRdtase_dom_sf"/>
</dbReference>
<dbReference type="InterPro" id="IPR053135">
    <property type="entry name" value="AKR2_Oxidoreductase"/>
</dbReference>
<evidence type="ECO:0000313" key="3">
    <source>
        <dbReference type="Proteomes" id="UP000271031"/>
    </source>
</evidence>
<proteinExistence type="predicted"/>
<evidence type="ECO:0000313" key="2">
    <source>
        <dbReference type="EMBL" id="RNB90430.1"/>
    </source>
</evidence>
<dbReference type="Proteomes" id="UP000271031">
    <property type="component" value="Unassembled WGS sequence"/>
</dbReference>
<keyword evidence="3" id="KW-1185">Reference proteome</keyword>
<name>A0A3M8DQN5_9BACL</name>
<dbReference type="AlphaFoldDB" id="A0A3M8DQN5"/>
<dbReference type="SUPFAM" id="SSF51430">
    <property type="entry name" value="NAD(P)-linked oxidoreductase"/>
    <property type="match status" value="1"/>
</dbReference>
<feature type="domain" description="NADP-dependent oxidoreductase" evidence="1">
    <location>
        <begin position="16"/>
        <end position="320"/>
    </location>
</feature>
<comment type="caution">
    <text evidence="2">The sequence shown here is derived from an EMBL/GenBank/DDBJ whole genome shotgun (WGS) entry which is preliminary data.</text>
</comment>
<reference evidence="2 3" key="1">
    <citation type="submission" date="2018-10" db="EMBL/GenBank/DDBJ databases">
        <title>Phylogenomics of Brevibacillus.</title>
        <authorList>
            <person name="Dunlap C."/>
        </authorList>
    </citation>
    <scope>NUCLEOTIDE SEQUENCE [LARGE SCALE GENOMIC DNA]</scope>
    <source>
        <strain evidence="2 3">JCM 15716</strain>
    </source>
</reference>
<dbReference type="RefSeq" id="WP_122917356.1">
    <property type="nucleotide sequence ID" value="NZ_RHHQ01000007.1"/>
</dbReference>
<dbReference type="PANTHER" id="PTHR43312:SF1">
    <property type="entry name" value="NADP-DEPENDENT OXIDOREDUCTASE DOMAIN-CONTAINING PROTEIN"/>
    <property type="match status" value="1"/>
</dbReference>
<dbReference type="InterPro" id="IPR023210">
    <property type="entry name" value="NADP_OxRdtase_dom"/>
</dbReference>
<organism evidence="2 3">
    <name type="scientific">Brevibacillus fluminis</name>
    <dbReference type="NCBI Taxonomy" id="511487"/>
    <lineage>
        <taxon>Bacteria</taxon>
        <taxon>Bacillati</taxon>
        <taxon>Bacillota</taxon>
        <taxon>Bacilli</taxon>
        <taxon>Bacillales</taxon>
        <taxon>Paenibacillaceae</taxon>
        <taxon>Brevibacillus</taxon>
    </lineage>
</organism>
<dbReference type="PANTHER" id="PTHR43312">
    <property type="entry name" value="D-THREO-ALDOSE 1-DEHYDROGENASE"/>
    <property type="match status" value="1"/>
</dbReference>
<evidence type="ECO:0000259" key="1">
    <source>
        <dbReference type="Pfam" id="PF00248"/>
    </source>
</evidence>
<dbReference type="Pfam" id="PF00248">
    <property type="entry name" value="Aldo_ket_red"/>
    <property type="match status" value="1"/>
</dbReference>
<protein>
    <submittedName>
        <fullName evidence="2">Aldo/keto reductase</fullName>
    </submittedName>
</protein>
<gene>
    <name evidence="2" type="ORF">EDM56_07930</name>
</gene>
<dbReference type="EMBL" id="RHHQ01000007">
    <property type="protein sequence ID" value="RNB90430.1"/>
    <property type="molecule type" value="Genomic_DNA"/>
</dbReference>
<accession>A0A3M8DQN5</accession>